<evidence type="ECO:0000313" key="1">
    <source>
        <dbReference type="EMBL" id="QLJ96836.1"/>
    </source>
</evidence>
<name>A0A7D5YD90_9ACTN</name>
<organism evidence="1">
    <name type="scientific">Micromonospora carbonacea</name>
    <dbReference type="NCBI Taxonomy" id="47853"/>
    <lineage>
        <taxon>Bacteria</taxon>
        <taxon>Bacillati</taxon>
        <taxon>Actinomycetota</taxon>
        <taxon>Actinomycetes</taxon>
        <taxon>Micromonosporales</taxon>
        <taxon>Micromonosporaceae</taxon>
        <taxon>Micromonospora</taxon>
    </lineage>
</organism>
<reference evidence="1" key="1">
    <citation type="submission" date="2020-08" db="EMBL/GenBank/DDBJ databases">
        <title>A bifunctional nitrone conjugated secondary metabolite targeting the ribosome.</title>
        <authorList>
            <person name="Limbrick E.M."/>
            <person name="Graf M."/>
            <person name="Derewacz D.K."/>
            <person name="Nguyen F."/>
            <person name="Spraggins J.M."/>
            <person name="Wieland M."/>
            <person name="Ynigez-Gutierrez A.E."/>
            <person name="Reisman B.J."/>
            <person name="Zinshteyn B."/>
            <person name="McCulloch K."/>
            <person name="Iverson T.M."/>
            <person name="Green R."/>
            <person name="Wilson D.N."/>
            <person name="Bachmann B.O."/>
        </authorList>
    </citation>
    <scope>NUCLEOTIDE SEQUENCE</scope>
    <source>
        <strain evidence="1">Africana</strain>
    </source>
</reference>
<accession>A0A7D5YD90</accession>
<dbReference type="EMBL" id="CP058905">
    <property type="protein sequence ID" value="QLJ96836.1"/>
    <property type="molecule type" value="Genomic_DNA"/>
</dbReference>
<gene>
    <name evidence="1" type="ORF">HZU44_18235</name>
</gene>
<protein>
    <recommendedName>
        <fullName evidence="2">Tetratricopeptide repeat protein</fullName>
    </recommendedName>
</protein>
<dbReference type="AlphaFoldDB" id="A0A7D5YD90"/>
<evidence type="ECO:0008006" key="2">
    <source>
        <dbReference type="Google" id="ProtNLM"/>
    </source>
</evidence>
<proteinExistence type="predicted"/>
<sequence length="72" mass="8153">MNANLPRASEAITEAIDLYKRLVEQLPQMFARQLLSAYWTLVGVLDRLGRVEEAADLRRQLDDAVGEGQHET</sequence>